<reference evidence="2" key="1">
    <citation type="journal article" date="2022" name="Mol. Ecol. Resour.">
        <title>The genomes of chicory, endive, great burdock and yacon provide insights into Asteraceae palaeo-polyploidization history and plant inulin production.</title>
        <authorList>
            <person name="Fan W."/>
            <person name="Wang S."/>
            <person name="Wang H."/>
            <person name="Wang A."/>
            <person name="Jiang F."/>
            <person name="Liu H."/>
            <person name="Zhao H."/>
            <person name="Xu D."/>
            <person name="Zhang Y."/>
        </authorList>
    </citation>
    <scope>NUCLEOTIDE SEQUENCE [LARGE SCALE GENOMIC DNA]</scope>
    <source>
        <strain evidence="2">cv. Niubang</strain>
    </source>
</reference>
<keyword evidence="2" id="KW-1185">Reference proteome</keyword>
<reference evidence="1 2" key="2">
    <citation type="journal article" date="2022" name="Mol. Ecol. Resour.">
        <title>The genomes of chicory, endive, great burdock and yacon provide insights into Asteraceae paleo-polyploidization history and plant inulin production.</title>
        <authorList>
            <person name="Fan W."/>
            <person name="Wang S."/>
            <person name="Wang H."/>
            <person name="Wang A."/>
            <person name="Jiang F."/>
            <person name="Liu H."/>
            <person name="Zhao H."/>
            <person name="Xu D."/>
            <person name="Zhang Y."/>
        </authorList>
    </citation>
    <scope>NUCLEOTIDE SEQUENCE [LARGE SCALE GENOMIC DNA]</scope>
    <source>
        <strain evidence="2">cv. Niubang</strain>
    </source>
</reference>
<proteinExistence type="predicted"/>
<organism evidence="1 2">
    <name type="scientific">Arctium lappa</name>
    <name type="common">Greater burdock</name>
    <name type="synonym">Lappa major</name>
    <dbReference type="NCBI Taxonomy" id="4217"/>
    <lineage>
        <taxon>Eukaryota</taxon>
        <taxon>Viridiplantae</taxon>
        <taxon>Streptophyta</taxon>
        <taxon>Embryophyta</taxon>
        <taxon>Tracheophyta</taxon>
        <taxon>Spermatophyta</taxon>
        <taxon>Magnoliopsida</taxon>
        <taxon>eudicotyledons</taxon>
        <taxon>Gunneridae</taxon>
        <taxon>Pentapetalae</taxon>
        <taxon>asterids</taxon>
        <taxon>campanulids</taxon>
        <taxon>Asterales</taxon>
        <taxon>Asteraceae</taxon>
        <taxon>Carduoideae</taxon>
        <taxon>Cardueae</taxon>
        <taxon>Arctiinae</taxon>
        <taxon>Arctium</taxon>
    </lineage>
</organism>
<name>A0ACB9CJ89_ARCLA</name>
<dbReference type="EMBL" id="CM042050">
    <property type="protein sequence ID" value="KAI3734347.1"/>
    <property type="molecule type" value="Genomic_DNA"/>
</dbReference>
<protein>
    <submittedName>
        <fullName evidence="1">Uncharacterized protein</fullName>
    </submittedName>
</protein>
<accession>A0ACB9CJ89</accession>
<evidence type="ECO:0000313" key="1">
    <source>
        <dbReference type="EMBL" id="KAI3734347.1"/>
    </source>
</evidence>
<evidence type="ECO:0000313" key="2">
    <source>
        <dbReference type="Proteomes" id="UP001055879"/>
    </source>
</evidence>
<gene>
    <name evidence="1" type="ORF">L6452_13814</name>
</gene>
<dbReference type="Proteomes" id="UP001055879">
    <property type="component" value="Linkage Group LG04"/>
</dbReference>
<sequence length="133" mass="15452">MIVFVTPCLCMLLSFSLIMVIFMTLINEEEDIMVAHKIFRIRVMEKEEFCPNREDVIDKSEYEDSGNDEDYEKKVGKDNPNKEKETVDWNTDVVVDDSQLVTMEVPEIGKKRVTGSDDFPKFEKQEDIDSTSN</sequence>
<comment type="caution">
    <text evidence="1">The sequence shown here is derived from an EMBL/GenBank/DDBJ whole genome shotgun (WGS) entry which is preliminary data.</text>
</comment>